<keyword evidence="1" id="KW-0862">Zinc</keyword>
<dbReference type="InterPro" id="IPR036875">
    <property type="entry name" value="Znf_CCHC_sf"/>
</dbReference>
<evidence type="ECO:0000256" key="1">
    <source>
        <dbReference type="PROSITE-ProRule" id="PRU00047"/>
    </source>
</evidence>
<dbReference type="GO" id="GO:0008270">
    <property type="term" value="F:zinc ion binding"/>
    <property type="evidence" value="ECO:0007669"/>
    <property type="project" value="UniProtKB-KW"/>
</dbReference>
<dbReference type="InterPro" id="IPR001969">
    <property type="entry name" value="Aspartic_peptidase_AS"/>
</dbReference>
<dbReference type="GO" id="GO:0003676">
    <property type="term" value="F:nucleic acid binding"/>
    <property type="evidence" value="ECO:0007669"/>
    <property type="project" value="InterPro"/>
</dbReference>
<dbReference type="PANTHER" id="PTHR46888">
    <property type="entry name" value="ZINC KNUCKLE DOMAINCONTAINING PROTEIN-RELATED"/>
    <property type="match status" value="1"/>
</dbReference>
<dbReference type="AlphaFoldDB" id="W2NFB6"/>
<proteinExistence type="predicted"/>
<dbReference type="GO" id="GO:0004190">
    <property type="term" value="F:aspartic-type endopeptidase activity"/>
    <property type="evidence" value="ECO:0007669"/>
    <property type="project" value="InterPro"/>
</dbReference>
<dbReference type="SUPFAM" id="SSF57756">
    <property type="entry name" value="Retrovirus zinc finger-like domains"/>
    <property type="match status" value="1"/>
</dbReference>
<dbReference type="PROSITE" id="PS00141">
    <property type="entry name" value="ASP_PROTEASE"/>
    <property type="match status" value="1"/>
</dbReference>
<evidence type="ECO:0000313" key="4">
    <source>
        <dbReference type="EMBL" id="ETM47240.1"/>
    </source>
</evidence>
<gene>
    <name evidence="4" type="ORF">L914_08028</name>
</gene>
<keyword evidence="1" id="KW-0479">Metal-binding</keyword>
<dbReference type="EMBL" id="KI692711">
    <property type="protein sequence ID" value="ETM47240.1"/>
    <property type="molecule type" value="Genomic_DNA"/>
</dbReference>
<sequence length="430" mass="48692">MAIPDRERVPYQRNLNRRRKRETSRNRRVRDGETRVRMVPALDVGTRVDESDVETYNGEYSAIIFCDEGMSELDQVLNYANGLKQTTRSYVKLKTTETLSKAMDLAAKYEVTHYVDETRTRQVHQETRRLQLAKNLAKEGGTKEKIFRCKGCFKPGTKPKYGKATRTCFYCKKPGHIKPDCHAWKKKQGEQGNEKQRHINVLSENPIVYKSYPLFSVGGEISVNGKNFSTSTMLLDSGATTVYVSKHWVEKNKLPTTKIDGKNVIAPGFGDLPERKVSRRKDLIRVEAPRSKRITDTPGVACGQLDRELDNGDSAEGSDKRSTLNKGATVKSSAGGKDSVMERMFTMGVVDAAGVETKHITWKKLRKFLRIKTKTSDEPDFMLVLSNNKIKRVASTLQRRDQPDSVGSERLNVIWIQIGIAFELIQSTSY</sequence>
<dbReference type="VEuPathDB" id="FungiDB:PPTG_19791"/>
<protein>
    <recommendedName>
        <fullName evidence="3">CCHC-type domain-containing protein</fullName>
    </recommendedName>
</protein>
<name>W2NFB6_PHYNI</name>
<dbReference type="GO" id="GO:0006508">
    <property type="term" value="P:proteolysis"/>
    <property type="evidence" value="ECO:0007669"/>
    <property type="project" value="InterPro"/>
</dbReference>
<feature type="domain" description="CCHC-type" evidence="3">
    <location>
        <begin position="168"/>
        <end position="181"/>
    </location>
</feature>
<dbReference type="SMART" id="SM00343">
    <property type="entry name" value="ZnF_C2HC"/>
    <property type="match status" value="1"/>
</dbReference>
<evidence type="ECO:0000256" key="2">
    <source>
        <dbReference type="SAM" id="MobiDB-lite"/>
    </source>
</evidence>
<reference evidence="4" key="1">
    <citation type="submission" date="2013-11" db="EMBL/GenBank/DDBJ databases">
        <title>The Genome Sequence of Phytophthora parasitica IAC_01/95.</title>
        <authorList>
            <consortium name="The Broad Institute Genomics Platform"/>
            <person name="Russ C."/>
            <person name="Tyler B."/>
            <person name="Panabieres F."/>
            <person name="Shan W."/>
            <person name="Tripathy S."/>
            <person name="Grunwald N."/>
            <person name="Machado M."/>
            <person name="Johnson C.S."/>
            <person name="Arredondo F."/>
            <person name="Hong C."/>
            <person name="Coffey M."/>
            <person name="Young S.K."/>
            <person name="Zeng Q."/>
            <person name="Gargeya S."/>
            <person name="Fitzgerald M."/>
            <person name="Abouelleil A."/>
            <person name="Alvarado L."/>
            <person name="Chapman S.B."/>
            <person name="Gainer-Dewar J."/>
            <person name="Goldberg J."/>
            <person name="Griggs A."/>
            <person name="Gujja S."/>
            <person name="Hansen M."/>
            <person name="Howarth C."/>
            <person name="Imamovic A."/>
            <person name="Ireland A."/>
            <person name="Larimer J."/>
            <person name="McCowan C."/>
            <person name="Murphy C."/>
            <person name="Pearson M."/>
            <person name="Poon T.W."/>
            <person name="Priest M."/>
            <person name="Roberts A."/>
            <person name="Saif S."/>
            <person name="Shea T."/>
            <person name="Sykes S."/>
            <person name="Wortman J."/>
            <person name="Nusbaum C."/>
            <person name="Birren B."/>
        </authorList>
    </citation>
    <scope>NUCLEOTIDE SEQUENCE [LARGE SCALE GENOMIC DNA]</scope>
    <source>
        <strain evidence="4">IAC_01/95</strain>
    </source>
</reference>
<dbReference type="InterPro" id="IPR001878">
    <property type="entry name" value="Znf_CCHC"/>
</dbReference>
<accession>W2NFB6</accession>
<dbReference type="PANTHER" id="PTHR46888:SF1">
    <property type="entry name" value="RIBONUCLEASE H"/>
    <property type="match status" value="1"/>
</dbReference>
<feature type="compositionally biased region" description="Basic and acidic residues" evidence="2">
    <location>
        <begin position="1"/>
        <end position="10"/>
    </location>
</feature>
<dbReference type="Proteomes" id="UP000054532">
    <property type="component" value="Unassembled WGS sequence"/>
</dbReference>
<keyword evidence="1" id="KW-0863">Zinc-finger</keyword>
<organism evidence="4">
    <name type="scientific">Phytophthora nicotianae</name>
    <name type="common">Potato buckeye rot agent</name>
    <name type="synonym">Phytophthora parasitica</name>
    <dbReference type="NCBI Taxonomy" id="4792"/>
    <lineage>
        <taxon>Eukaryota</taxon>
        <taxon>Sar</taxon>
        <taxon>Stramenopiles</taxon>
        <taxon>Oomycota</taxon>
        <taxon>Peronosporomycetes</taxon>
        <taxon>Peronosporales</taxon>
        <taxon>Peronosporaceae</taxon>
        <taxon>Phytophthora</taxon>
    </lineage>
</organism>
<feature type="region of interest" description="Disordered" evidence="2">
    <location>
        <begin position="302"/>
        <end position="335"/>
    </location>
</feature>
<dbReference type="PROSITE" id="PS50158">
    <property type="entry name" value="ZF_CCHC"/>
    <property type="match status" value="1"/>
</dbReference>
<feature type="region of interest" description="Disordered" evidence="2">
    <location>
        <begin position="1"/>
        <end position="31"/>
    </location>
</feature>
<evidence type="ECO:0000259" key="3">
    <source>
        <dbReference type="PROSITE" id="PS50158"/>
    </source>
</evidence>